<keyword evidence="1" id="KW-0472">Membrane</keyword>
<gene>
    <name evidence="2" type="ORF">C5O19_25240</name>
</gene>
<feature type="transmembrane region" description="Helical" evidence="1">
    <location>
        <begin position="40"/>
        <end position="58"/>
    </location>
</feature>
<dbReference type="EMBL" id="PTRA01000011">
    <property type="protein sequence ID" value="PQA52997.1"/>
    <property type="molecule type" value="Genomic_DNA"/>
</dbReference>
<accession>A0A2S7IEQ9</accession>
<keyword evidence="1" id="KW-1133">Transmembrane helix</keyword>
<sequence>MPFRLNRSREHFKFTALLVALPSICTFLIKLLFLPLGIETYATLFPLIIAIACYLYALSDTYIGFDETFFYVKNKKIPLSFVQAIRLTETANNKNVPYWKIVYTSSSAHQSNRSVRVLPNIYNDRFERFIKAVEQANPQAETDHYHFTILPGGMPKTTWGSRNIYR</sequence>
<dbReference type="Proteomes" id="UP000239590">
    <property type="component" value="Unassembled WGS sequence"/>
</dbReference>
<comment type="caution">
    <text evidence="2">The sequence shown here is derived from an EMBL/GenBank/DDBJ whole genome shotgun (WGS) entry which is preliminary data.</text>
</comment>
<dbReference type="AlphaFoldDB" id="A0A2S7IEQ9"/>
<evidence type="ECO:0000313" key="2">
    <source>
        <dbReference type="EMBL" id="PQA52997.1"/>
    </source>
</evidence>
<evidence type="ECO:0000256" key="1">
    <source>
        <dbReference type="SAM" id="Phobius"/>
    </source>
</evidence>
<evidence type="ECO:0000313" key="3">
    <source>
        <dbReference type="Proteomes" id="UP000239590"/>
    </source>
</evidence>
<reference evidence="3" key="1">
    <citation type="submission" date="2018-02" db="EMBL/GenBank/DDBJ databases">
        <title>Genome sequencing of Solimonas sp. HR-BB.</title>
        <authorList>
            <person name="Lee Y."/>
            <person name="Jeon C.O."/>
        </authorList>
    </citation>
    <scope>NUCLEOTIDE SEQUENCE [LARGE SCALE GENOMIC DNA]</scope>
    <source>
        <strain evidence="3">HR-U</strain>
    </source>
</reference>
<keyword evidence="3" id="KW-1185">Reference proteome</keyword>
<name>A0A2S7IEQ9_9BACT</name>
<protein>
    <submittedName>
        <fullName evidence="2">Uncharacterized protein</fullName>
    </submittedName>
</protein>
<proteinExistence type="predicted"/>
<keyword evidence="1" id="KW-0812">Transmembrane</keyword>
<feature type="transmembrane region" description="Helical" evidence="1">
    <location>
        <begin position="12"/>
        <end position="34"/>
    </location>
</feature>
<organism evidence="2 3">
    <name type="scientific">Siphonobacter curvatus</name>
    <dbReference type="NCBI Taxonomy" id="2094562"/>
    <lineage>
        <taxon>Bacteria</taxon>
        <taxon>Pseudomonadati</taxon>
        <taxon>Bacteroidota</taxon>
        <taxon>Cytophagia</taxon>
        <taxon>Cytophagales</taxon>
        <taxon>Cytophagaceae</taxon>
        <taxon>Siphonobacter</taxon>
    </lineage>
</organism>
<dbReference type="RefSeq" id="WP_104716153.1">
    <property type="nucleotide sequence ID" value="NZ_PTRA01000011.1"/>
</dbReference>